<evidence type="ECO:0000313" key="4">
    <source>
        <dbReference type="Proteomes" id="UP000654918"/>
    </source>
</evidence>
<dbReference type="AlphaFoldDB" id="A0A8H6MYJ7"/>
<reference evidence="3" key="1">
    <citation type="journal article" date="2020" name="Phytopathology">
        <title>Genome Sequence Resources of Colletotrichum truncatum, C. plurivorum, C. musicola, and C. sojae: Four Species Pathogenic to Soybean (Glycine max).</title>
        <authorList>
            <person name="Rogerio F."/>
            <person name="Boufleur T.R."/>
            <person name="Ciampi-Guillardi M."/>
            <person name="Sukno S.A."/>
            <person name="Thon M.R."/>
            <person name="Massola Junior N.S."/>
            <person name="Baroncelli R."/>
        </authorList>
    </citation>
    <scope>NUCLEOTIDE SEQUENCE</scope>
    <source>
        <strain evidence="3">LFN00145</strain>
    </source>
</reference>
<dbReference type="EMBL" id="WIGO01000398">
    <property type="protein sequence ID" value="KAF6813767.1"/>
    <property type="molecule type" value="Genomic_DNA"/>
</dbReference>
<gene>
    <name evidence="3" type="ORF">CPLU01_14579</name>
</gene>
<sequence>MSVPAEIKYSLVLKKPLRNGDFSTGLQMSHGVYTIAIPVLQKEVAALRKSAVDLQNTNEADAAKKKADAAKKAGHAARKEADAARKEADGFAVLSFPRVPSYYLTHGFEQGSGGKTDRWWEENEESFPVEDRKEAPIYRRERIPPLPAIMPQNLIDEFWTDNAKDAAKIHPDNKDSLLRPYLGAIYDRMTTEGRVNADKRLASLANFPLYLDEMRALDAESPIRYAENMALGLAAAHYAALIHTQDVEFAIARRTNALDPDDPKNFDFGFRATQLWMLDYDKAGDFSIKRESETEDMQKLVKKCMDGTDPYYPRCDVLDREDFEVFAAFSNTYIKAGRAIMKHKLHADWAEIMGEDNVNKGLNRPKQFMREWYNLQMSKHDEGMKRLLEKKFQEWKGMLRH</sequence>
<evidence type="ECO:0000313" key="3">
    <source>
        <dbReference type="EMBL" id="KAF6813767.1"/>
    </source>
</evidence>
<protein>
    <recommendedName>
        <fullName evidence="2">DUF3669 domain-containing protein</fullName>
    </recommendedName>
</protein>
<organism evidence="3 4">
    <name type="scientific">Colletotrichum plurivorum</name>
    <dbReference type="NCBI Taxonomy" id="2175906"/>
    <lineage>
        <taxon>Eukaryota</taxon>
        <taxon>Fungi</taxon>
        <taxon>Dikarya</taxon>
        <taxon>Ascomycota</taxon>
        <taxon>Pezizomycotina</taxon>
        <taxon>Sordariomycetes</taxon>
        <taxon>Hypocreomycetidae</taxon>
        <taxon>Glomerellales</taxon>
        <taxon>Glomerellaceae</taxon>
        <taxon>Colletotrichum</taxon>
        <taxon>Colletotrichum orchidearum species complex</taxon>
    </lineage>
</organism>
<comment type="caution">
    <text evidence="3">The sequence shown here is derived from an EMBL/GenBank/DDBJ whole genome shotgun (WGS) entry which is preliminary data.</text>
</comment>
<dbReference type="InterPro" id="IPR022137">
    <property type="entry name" value="Znf_prot_DUF3669"/>
</dbReference>
<dbReference type="Proteomes" id="UP000654918">
    <property type="component" value="Unassembled WGS sequence"/>
</dbReference>
<keyword evidence="4" id="KW-1185">Reference proteome</keyword>
<accession>A0A8H6MYJ7</accession>
<dbReference type="Pfam" id="PF12417">
    <property type="entry name" value="DUF3669"/>
    <property type="match status" value="1"/>
</dbReference>
<evidence type="ECO:0000259" key="2">
    <source>
        <dbReference type="Pfam" id="PF12417"/>
    </source>
</evidence>
<dbReference type="PANTHER" id="PTHR40780:SF2">
    <property type="entry name" value="DUF3669 DOMAIN-CONTAINING PROTEIN"/>
    <property type="match status" value="1"/>
</dbReference>
<name>A0A8H6MYJ7_9PEZI</name>
<feature type="domain" description="DUF3669" evidence="2">
    <location>
        <begin position="275"/>
        <end position="343"/>
    </location>
</feature>
<dbReference type="PANTHER" id="PTHR40780">
    <property type="entry name" value="DUF3669 DOMAIN-CONTAINING PROTEIN"/>
    <property type="match status" value="1"/>
</dbReference>
<proteinExistence type="predicted"/>
<evidence type="ECO:0000256" key="1">
    <source>
        <dbReference type="SAM" id="MobiDB-lite"/>
    </source>
</evidence>
<feature type="region of interest" description="Disordered" evidence="1">
    <location>
        <begin position="59"/>
        <end position="81"/>
    </location>
</feature>
<feature type="compositionally biased region" description="Basic and acidic residues" evidence="1">
    <location>
        <begin position="61"/>
        <end position="81"/>
    </location>
</feature>